<name>A0A7W8LRJ7_9DEIO</name>
<keyword evidence="10" id="KW-1185">Reference proteome</keyword>
<dbReference type="InterPro" id="IPR002716">
    <property type="entry name" value="PIN_dom"/>
</dbReference>
<evidence type="ECO:0000256" key="7">
    <source>
        <dbReference type="ARBA" id="ARBA00038093"/>
    </source>
</evidence>
<dbReference type="PANTHER" id="PTHR33653:SF1">
    <property type="entry name" value="RIBONUCLEASE VAPC2"/>
    <property type="match status" value="1"/>
</dbReference>
<protein>
    <recommendedName>
        <fullName evidence="8">PIN domain-containing protein</fullName>
    </recommendedName>
</protein>
<evidence type="ECO:0000256" key="2">
    <source>
        <dbReference type="ARBA" id="ARBA00022649"/>
    </source>
</evidence>
<evidence type="ECO:0000256" key="6">
    <source>
        <dbReference type="ARBA" id="ARBA00022842"/>
    </source>
</evidence>
<dbReference type="RefSeq" id="WP_184031254.1">
    <property type="nucleotide sequence ID" value="NZ_JACHFN010000015.1"/>
</dbReference>
<comment type="caution">
    <text evidence="9">The sequence shown here is derived from an EMBL/GenBank/DDBJ whole genome shotgun (WGS) entry which is preliminary data.</text>
</comment>
<feature type="domain" description="PIN" evidence="8">
    <location>
        <begin position="2"/>
        <end position="117"/>
    </location>
</feature>
<evidence type="ECO:0000313" key="10">
    <source>
        <dbReference type="Proteomes" id="UP000525389"/>
    </source>
</evidence>
<dbReference type="PANTHER" id="PTHR33653">
    <property type="entry name" value="RIBONUCLEASE VAPC2"/>
    <property type="match status" value="1"/>
</dbReference>
<comment type="cofactor">
    <cofactor evidence="1">
        <name>Mg(2+)</name>
        <dbReference type="ChEBI" id="CHEBI:18420"/>
    </cofactor>
</comment>
<evidence type="ECO:0000256" key="1">
    <source>
        <dbReference type="ARBA" id="ARBA00001946"/>
    </source>
</evidence>
<evidence type="ECO:0000256" key="4">
    <source>
        <dbReference type="ARBA" id="ARBA00022723"/>
    </source>
</evidence>
<keyword evidence="6" id="KW-0460">Magnesium</keyword>
<dbReference type="GO" id="GO:0016787">
    <property type="term" value="F:hydrolase activity"/>
    <property type="evidence" value="ECO:0007669"/>
    <property type="project" value="UniProtKB-KW"/>
</dbReference>
<dbReference type="InterPro" id="IPR050556">
    <property type="entry name" value="Type_II_TA_system_RNase"/>
</dbReference>
<keyword evidence="3" id="KW-0540">Nuclease</keyword>
<proteinExistence type="inferred from homology"/>
<evidence type="ECO:0000313" key="9">
    <source>
        <dbReference type="EMBL" id="MBB5235730.1"/>
    </source>
</evidence>
<dbReference type="Pfam" id="PF01850">
    <property type="entry name" value="PIN"/>
    <property type="match status" value="1"/>
</dbReference>
<organism evidence="9 10">
    <name type="scientific">Deinococcus budaensis</name>
    <dbReference type="NCBI Taxonomy" id="1665626"/>
    <lineage>
        <taxon>Bacteria</taxon>
        <taxon>Thermotogati</taxon>
        <taxon>Deinococcota</taxon>
        <taxon>Deinococci</taxon>
        <taxon>Deinococcales</taxon>
        <taxon>Deinococcaceae</taxon>
        <taxon>Deinococcus</taxon>
    </lineage>
</organism>
<sequence>MALDTNILLALWKGEEGAEALAARLQPHSLLVCGPVVGELLPFTPDAEPLLTDMGLALDWSFPRAAWLRAGQAYAAYTARRRTSGGPLPRRVLTDHLIGAHAVTLGLPLVTLNGSDYSDFPELTVVVP</sequence>
<dbReference type="SUPFAM" id="SSF88723">
    <property type="entry name" value="PIN domain-like"/>
    <property type="match status" value="1"/>
</dbReference>
<dbReference type="InterPro" id="IPR029060">
    <property type="entry name" value="PIN-like_dom_sf"/>
</dbReference>
<evidence type="ECO:0000259" key="8">
    <source>
        <dbReference type="Pfam" id="PF01850"/>
    </source>
</evidence>
<evidence type="ECO:0000256" key="3">
    <source>
        <dbReference type="ARBA" id="ARBA00022722"/>
    </source>
</evidence>
<gene>
    <name evidence="9" type="ORF">HNQ09_003191</name>
</gene>
<evidence type="ECO:0000256" key="5">
    <source>
        <dbReference type="ARBA" id="ARBA00022801"/>
    </source>
</evidence>
<keyword evidence="2" id="KW-1277">Toxin-antitoxin system</keyword>
<comment type="similarity">
    <text evidence="7">Belongs to the PINc/VapC protein family.</text>
</comment>
<dbReference type="Proteomes" id="UP000525389">
    <property type="component" value="Unassembled WGS sequence"/>
</dbReference>
<reference evidence="9 10" key="1">
    <citation type="submission" date="2020-08" db="EMBL/GenBank/DDBJ databases">
        <title>Genomic Encyclopedia of Type Strains, Phase IV (KMG-IV): sequencing the most valuable type-strain genomes for metagenomic binning, comparative biology and taxonomic classification.</title>
        <authorList>
            <person name="Goeker M."/>
        </authorList>
    </citation>
    <scope>NUCLEOTIDE SEQUENCE [LARGE SCALE GENOMIC DNA]</scope>
    <source>
        <strain evidence="9 10">DSM 101791</strain>
    </source>
</reference>
<dbReference type="GO" id="GO:0046872">
    <property type="term" value="F:metal ion binding"/>
    <property type="evidence" value="ECO:0007669"/>
    <property type="project" value="UniProtKB-KW"/>
</dbReference>
<dbReference type="Gene3D" id="3.40.50.1010">
    <property type="entry name" value="5'-nuclease"/>
    <property type="match status" value="1"/>
</dbReference>
<keyword evidence="4" id="KW-0479">Metal-binding</keyword>
<dbReference type="AlphaFoldDB" id="A0A7W8LRJ7"/>
<keyword evidence="5" id="KW-0378">Hydrolase</keyword>
<accession>A0A7W8LRJ7</accession>
<dbReference type="GO" id="GO:0004518">
    <property type="term" value="F:nuclease activity"/>
    <property type="evidence" value="ECO:0007669"/>
    <property type="project" value="UniProtKB-KW"/>
</dbReference>
<dbReference type="EMBL" id="JACHFN010000015">
    <property type="protein sequence ID" value="MBB5235730.1"/>
    <property type="molecule type" value="Genomic_DNA"/>
</dbReference>